<keyword evidence="1" id="KW-1133">Transmembrane helix</keyword>
<dbReference type="RefSeq" id="WP_324181491.1">
    <property type="nucleotide sequence ID" value="NZ_BAABAW010000014.1"/>
</dbReference>
<feature type="transmembrane region" description="Helical" evidence="1">
    <location>
        <begin position="86"/>
        <end position="112"/>
    </location>
</feature>
<name>A0ABU6A026_9FLAO</name>
<keyword evidence="1" id="KW-0472">Membrane</keyword>
<feature type="transmembrane region" description="Helical" evidence="1">
    <location>
        <begin position="43"/>
        <end position="66"/>
    </location>
</feature>
<accession>A0ABU6A026</accession>
<evidence type="ECO:0000313" key="2">
    <source>
        <dbReference type="EMBL" id="MEB3347466.1"/>
    </source>
</evidence>
<evidence type="ECO:0008006" key="4">
    <source>
        <dbReference type="Google" id="ProtNLM"/>
    </source>
</evidence>
<proteinExistence type="predicted"/>
<gene>
    <name evidence="2" type="ORF">U6A24_18470</name>
</gene>
<organism evidence="2 3">
    <name type="scientific">Aquimarina gracilis</name>
    <dbReference type="NCBI Taxonomy" id="874422"/>
    <lineage>
        <taxon>Bacteria</taxon>
        <taxon>Pseudomonadati</taxon>
        <taxon>Bacteroidota</taxon>
        <taxon>Flavobacteriia</taxon>
        <taxon>Flavobacteriales</taxon>
        <taxon>Flavobacteriaceae</taxon>
        <taxon>Aquimarina</taxon>
    </lineage>
</organism>
<dbReference type="EMBL" id="JAYKLX010000009">
    <property type="protein sequence ID" value="MEB3347466.1"/>
    <property type="molecule type" value="Genomic_DNA"/>
</dbReference>
<reference evidence="2 3" key="1">
    <citation type="journal article" date="2013" name="Int. J. Syst. Evol. Microbiol.">
        <title>Aquimarina gracilis sp. nov., isolated from the gut microflora of a mussel, Mytilus coruscus, and emended description of Aquimarina spongiae.</title>
        <authorList>
            <person name="Park S.C."/>
            <person name="Choe H.N."/>
            <person name="Baik K.S."/>
            <person name="Seong C.N."/>
        </authorList>
    </citation>
    <scope>NUCLEOTIDE SEQUENCE [LARGE SCALE GENOMIC DNA]</scope>
    <source>
        <strain evidence="2 3">PSC32</strain>
    </source>
</reference>
<evidence type="ECO:0000256" key="1">
    <source>
        <dbReference type="SAM" id="Phobius"/>
    </source>
</evidence>
<dbReference type="Proteomes" id="UP001327027">
    <property type="component" value="Unassembled WGS sequence"/>
</dbReference>
<keyword evidence="1" id="KW-0812">Transmembrane</keyword>
<keyword evidence="3" id="KW-1185">Reference proteome</keyword>
<sequence length="214" mass="24619">MRDNFSTNINNIPRDLKTVIDSEQVDFIVKGKRNHPIKNGMSLLVFTLFWNVIVIAILISLINPIFKKKEVNSIPEGIAKMDGLDTLFPIVFLVFFLIIGVALLLWAVVMLFQKGGYFVGTENRLIKYRKGTIEVNDWEQFSGNIEIKNKGRYGNLELELRTGKFTSSKNGARKFQPDIIYISQIKNVFDIEKKCRLRIQEHDPNPPLKSGNRF</sequence>
<evidence type="ECO:0000313" key="3">
    <source>
        <dbReference type="Proteomes" id="UP001327027"/>
    </source>
</evidence>
<protein>
    <recommendedName>
        <fullName evidence="4">PH (Pleckstrin Homology) domain-containing protein</fullName>
    </recommendedName>
</protein>
<comment type="caution">
    <text evidence="2">The sequence shown here is derived from an EMBL/GenBank/DDBJ whole genome shotgun (WGS) entry which is preliminary data.</text>
</comment>